<sequence>MKFGPVPLSEAEGAILSHSLAGATRRLRKGGVLTAEDIAELAAAGHEEITVARLEPGDLHEDAAAERLAAALVPDPEAARLRLAKPFTGRVNIYATQNGVAEIDEASIHRANAVDPMISVATVAPWARMREGGMVATVKIISYAVPEKALRQAALQSIAALRLRPPAYKTASLIVSETTPGQAAAEQKGVEAIRARLSALDVELSEVIPAAHATQAIAEALRGASGESLFILTASATSDPHDVAPEGLRQAGGQVERFGMPVDPGNLLFLGDLAGRPVVGLPGCVRSPVMNGADWVMERLLCGVPVTSADIARMGVGGLLKEIPSRPQPRERK</sequence>
<organism evidence="2 3">
    <name type="scientific">Pseudoruegeria aquimaris</name>
    <dbReference type="NCBI Taxonomy" id="393663"/>
    <lineage>
        <taxon>Bacteria</taxon>
        <taxon>Pseudomonadati</taxon>
        <taxon>Pseudomonadota</taxon>
        <taxon>Alphaproteobacteria</taxon>
        <taxon>Rhodobacterales</taxon>
        <taxon>Roseobacteraceae</taxon>
        <taxon>Pseudoruegeria</taxon>
    </lineage>
</organism>
<dbReference type="Proteomes" id="UP000193409">
    <property type="component" value="Unassembled WGS sequence"/>
</dbReference>
<name>A0A1Y5RQE9_9RHOB</name>
<dbReference type="RefSeq" id="WP_085867481.1">
    <property type="nucleotide sequence ID" value="NZ_FWFQ01000004.1"/>
</dbReference>
<reference evidence="2 3" key="1">
    <citation type="submission" date="2017-03" db="EMBL/GenBank/DDBJ databases">
        <authorList>
            <person name="Afonso C.L."/>
            <person name="Miller P.J."/>
            <person name="Scott M.A."/>
            <person name="Spackman E."/>
            <person name="Goraichik I."/>
            <person name="Dimitrov K.M."/>
            <person name="Suarez D.L."/>
            <person name="Swayne D.E."/>
        </authorList>
    </citation>
    <scope>NUCLEOTIDE SEQUENCE [LARGE SCALE GENOMIC DNA]</scope>
    <source>
        <strain evidence="2 3">CECT 7680</strain>
    </source>
</reference>
<dbReference type="Gene3D" id="3.40.980.10">
    <property type="entry name" value="MoaB/Mog-like domain"/>
    <property type="match status" value="1"/>
</dbReference>
<feature type="domain" description="MoaB/Mog" evidence="1">
    <location>
        <begin position="171"/>
        <end position="302"/>
    </location>
</feature>
<proteinExistence type="predicted"/>
<dbReference type="SUPFAM" id="SSF53218">
    <property type="entry name" value="Molybdenum cofactor biosynthesis proteins"/>
    <property type="match status" value="1"/>
</dbReference>
<dbReference type="SMART" id="SM00852">
    <property type="entry name" value="MoCF_biosynth"/>
    <property type="match status" value="1"/>
</dbReference>
<keyword evidence="3" id="KW-1185">Reference proteome</keyword>
<dbReference type="EMBL" id="FWFQ01000004">
    <property type="protein sequence ID" value="SLN22807.1"/>
    <property type="molecule type" value="Genomic_DNA"/>
</dbReference>
<evidence type="ECO:0000259" key="1">
    <source>
        <dbReference type="SMART" id="SM00852"/>
    </source>
</evidence>
<dbReference type="InterPro" id="IPR001453">
    <property type="entry name" value="MoaB/Mog_dom"/>
</dbReference>
<dbReference type="UniPathway" id="UPA00344"/>
<evidence type="ECO:0000313" key="2">
    <source>
        <dbReference type="EMBL" id="SLN22807.1"/>
    </source>
</evidence>
<dbReference type="OrthoDB" id="9779263at2"/>
<accession>A0A1Y5RQE9</accession>
<dbReference type="AlphaFoldDB" id="A0A1Y5RQE9"/>
<gene>
    <name evidence="2" type="ORF">PSA7680_00925</name>
</gene>
<dbReference type="CDD" id="cd03522">
    <property type="entry name" value="MoeA_like"/>
    <property type="match status" value="1"/>
</dbReference>
<protein>
    <recommendedName>
        <fullName evidence="1">MoaB/Mog domain-containing protein</fullName>
    </recommendedName>
</protein>
<dbReference type="InterPro" id="IPR036425">
    <property type="entry name" value="MoaB/Mog-like_dom_sf"/>
</dbReference>
<evidence type="ECO:0000313" key="3">
    <source>
        <dbReference type="Proteomes" id="UP000193409"/>
    </source>
</evidence>